<evidence type="ECO:0000256" key="3">
    <source>
        <dbReference type="SAM" id="Phobius"/>
    </source>
</evidence>
<dbReference type="PANTHER" id="PTHR20837">
    <property type="entry name" value="CENTROSOMAL PROTEIN-RELATED"/>
    <property type="match status" value="1"/>
</dbReference>
<dbReference type="GO" id="GO:1905515">
    <property type="term" value="P:non-motile cilium assembly"/>
    <property type="evidence" value="ECO:0007669"/>
    <property type="project" value="TreeGrafter"/>
</dbReference>
<organism evidence="8 9">
    <name type="scientific">Larinioides sclopetarius</name>
    <dbReference type="NCBI Taxonomy" id="280406"/>
    <lineage>
        <taxon>Eukaryota</taxon>
        <taxon>Metazoa</taxon>
        <taxon>Ecdysozoa</taxon>
        <taxon>Arthropoda</taxon>
        <taxon>Chelicerata</taxon>
        <taxon>Arachnida</taxon>
        <taxon>Araneae</taxon>
        <taxon>Araneomorphae</taxon>
        <taxon>Entelegynae</taxon>
        <taxon>Araneoidea</taxon>
        <taxon>Araneidae</taxon>
        <taxon>Larinioides</taxon>
    </lineage>
</organism>
<evidence type="ECO:0000259" key="4">
    <source>
        <dbReference type="Pfam" id="PF15625"/>
    </source>
</evidence>
<keyword evidence="3" id="KW-1133">Transmembrane helix</keyword>
<dbReference type="Proteomes" id="UP001497382">
    <property type="component" value="Unassembled WGS sequence"/>
</dbReference>
<feature type="domain" description="Centrosomal protein of 76 kDa C-terminal" evidence="6">
    <location>
        <begin position="1459"/>
        <end position="1580"/>
    </location>
</feature>
<dbReference type="InterPro" id="IPR041510">
    <property type="entry name" value="DUF5523"/>
</dbReference>
<evidence type="ECO:0000256" key="1">
    <source>
        <dbReference type="SAM" id="Coils"/>
    </source>
</evidence>
<feature type="domain" description="DUF5523" evidence="5">
    <location>
        <begin position="158"/>
        <end position="354"/>
    </location>
</feature>
<keyword evidence="3" id="KW-0812">Transmembrane</keyword>
<name>A0AAV1ZNQ2_9ARAC</name>
<dbReference type="Pfam" id="PF24652">
    <property type="entry name" value="CEP76_C"/>
    <property type="match status" value="1"/>
</dbReference>
<gene>
    <name evidence="8" type="ORF">LARSCL_LOCUS6820</name>
</gene>
<proteinExistence type="predicted"/>
<evidence type="ECO:0000259" key="5">
    <source>
        <dbReference type="Pfam" id="PF17661"/>
    </source>
</evidence>
<feature type="compositionally biased region" description="Basic and acidic residues" evidence="2">
    <location>
        <begin position="147"/>
        <end position="164"/>
    </location>
</feature>
<dbReference type="InterPro" id="IPR056290">
    <property type="entry name" value="CEPT76/DRC7_peptidase-like_dom"/>
</dbReference>
<feature type="compositionally biased region" description="Basic and acidic residues" evidence="2">
    <location>
        <begin position="118"/>
        <end position="133"/>
    </location>
</feature>
<feature type="coiled-coil region" evidence="1">
    <location>
        <begin position="513"/>
        <end position="585"/>
    </location>
</feature>
<feature type="region of interest" description="Disordered" evidence="2">
    <location>
        <begin position="31"/>
        <end position="69"/>
    </location>
</feature>
<feature type="region of interest" description="Disordered" evidence="2">
    <location>
        <begin position="199"/>
        <end position="218"/>
    </location>
</feature>
<feature type="compositionally biased region" description="Basic residues" evidence="2">
    <location>
        <begin position="31"/>
        <end position="41"/>
    </location>
</feature>
<evidence type="ECO:0000313" key="8">
    <source>
        <dbReference type="EMBL" id="CAL1273300.1"/>
    </source>
</evidence>
<feature type="coiled-coil region" evidence="1">
    <location>
        <begin position="418"/>
        <end position="476"/>
    </location>
</feature>
<dbReference type="PANTHER" id="PTHR20837:SF0">
    <property type="entry name" value="COILED-COIL AND C2 DOMAIN-CONTAINING PROTEIN 2A"/>
    <property type="match status" value="1"/>
</dbReference>
<protein>
    <recommendedName>
        <fullName evidence="10">Coiled-coil and C2 domain-containing protein 2A</fullName>
    </recommendedName>
</protein>
<dbReference type="InterPro" id="IPR056288">
    <property type="entry name" value="CEP76_C"/>
</dbReference>
<keyword evidence="3" id="KW-0472">Membrane</keyword>
<dbReference type="Pfam" id="PF15625">
    <property type="entry name" value="CC2D2AN-C2"/>
    <property type="match status" value="1"/>
</dbReference>
<comment type="caution">
    <text evidence="8">The sequence shown here is derived from an EMBL/GenBank/DDBJ whole genome shotgun (WGS) entry which is preliminary data.</text>
</comment>
<feature type="region of interest" description="Disordered" evidence="2">
    <location>
        <begin position="82"/>
        <end position="185"/>
    </location>
</feature>
<evidence type="ECO:0000259" key="6">
    <source>
        <dbReference type="Pfam" id="PF24652"/>
    </source>
</evidence>
<evidence type="ECO:0000313" key="9">
    <source>
        <dbReference type="Proteomes" id="UP001497382"/>
    </source>
</evidence>
<keyword evidence="9" id="KW-1185">Reference proteome</keyword>
<feature type="domain" description="CEP76/DRC7 peptidase-like" evidence="7">
    <location>
        <begin position="1313"/>
        <end position="1430"/>
    </location>
</feature>
<evidence type="ECO:0000256" key="2">
    <source>
        <dbReference type="SAM" id="MobiDB-lite"/>
    </source>
</evidence>
<sequence>MASIQEESKIEITAEVVSEIPENIKAELRKKRKKLKEKKAKSSSIEESSFDLEEIKPEPYNGSQMKRDSIGKLPKVLPEILERPLPSPPAAFDNLTYQPDKGLQPLKPIPPPRRSKKGHEMKELVSFHHKSQDFPDTNIEENTLSEISKEDAEIKRESHLERSVKRSNNKKSSESSPFPCEEEEEDISDYDFFTRVWDKTEEEQQSPPCESSDIADGTSQDEADFVGLIRKELQEKLNGIEIVKFESASYIPFHIKVEKEKNSFFHPSYKPVPVNMKLSDGKEPRYLEDEGFFVGKKPEVSKRNINRLESRLVTQKEFQWFGDDGLVKMLPDPVCKSPVRHVINEEADQFPDLEYVKASLNSDKWRLHGKDDKGYQLDLDISSISFLHHPLFSSEHIIESRLLQMCEKHMCNEKRDVVNGLKQKLKGLRSAVSNLKQNMQKGMQETAINNERQLRLKQYQKDIRQTKKLRDLHESEQKSLWKSIVDTWNELKQLRQTQGFISTSLNIIIQEVKKDKAIEKEEWERELLDELEEEMEDYEASSEKLFEEYEEALNNWKQWNKAVKLARKRQKLREKQQEDSNAEDESEIGEDLLSTKLEDEKILSDPEVSKPKPIPKFNSAATLEKLKANALKMRWNPGDPILRISIDHDIPITPLNQCPREEAQRRNAVSKKKLYFKIMFNEKKVAETCERNLSQDFKAVWGQIFKLQIVHLPQSLRIEVLESGFISSTHLAELYIPIPSSSETALNSKLVDHQFSSDKPFPAQYNAVGSGNSHKFRDGSETTLLTNGILKCSLVWGVDEDGTVLVPSNIDTHTREIRNPNPLSYLLSARFSNIEKLHQWIKKSNLDPHNPENAALFHFFQELGLDDEGTEEGLDCYRLEPLQDEMDFCTMEEIENNKRFQLLHLRDQNETGFQNLRMIPADEKDLKEDMIELLNQRTSEIQKKEVVGEEQREQAKMMMQKVREEVAKRFYVSQHQKMLEDVVFEEKVPSIGTIGFSLLKLFQTKRPLYPERKDRKKVICSNANMDVKILIKILHASNVPVRKDVSPIKEKQEQKNGDTAMLFESQVQPFVEVMFQRTAMKTGIAEGPHPTWNQELVLPFRAPNDNYTPSNLETIKECIYINLFDEVTVDLLESDKERETVVYERLERRWLGNLKIPFTTLYLNSKIEGTFRINVPPVLLSYENEPRPWLTGLSDAASNHTYLSFFMTIEPCLQLPEIFRDQFDSTEPEKVLNEVEKWRQSIIPRFPDRMIKLMSVDLSGKWIFVTRFLRPLSPPEVLLIGNKESLETMELLARFVSLIPTVSDSITFPGLCDIWSTSDQFLQMLTGDEEEHAILLCSYFLYLGKKSMLLLGAGIPEGPTAYVVTWESQSNVSVWNSSTGDHFNVRDNHCPLQTVGCLISPDNVWANIQKNNHPSRINFDVNKTGDWKPFFSRSFPNPGLRSIQPSSLMYNSTDQDYVQKLQENLKKNLKEGIKKWRPNTPTKWNSNCNKILHKILTRLERNVGRTASDDSLQELELIMKNYKVDGFPLTMPYTDTDAVIETVFATGVHLTEDKNAEFSVAVYIHAYPCCVLAVWVYVAVLIPRKDAEVNQQVAETSE</sequence>
<evidence type="ECO:0000259" key="7">
    <source>
        <dbReference type="Pfam" id="PF24656"/>
    </source>
</evidence>
<evidence type="ECO:0008006" key="10">
    <source>
        <dbReference type="Google" id="ProtNLM"/>
    </source>
</evidence>
<feature type="transmembrane region" description="Helical" evidence="3">
    <location>
        <begin position="1560"/>
        <end position="1582"/>
    </location>
</feature>
<keyword evidence="1" id="KW-0175">Coiled coil</keyword>
<dbReference type="Pfam" id="PF24656">
    <property type="entry name" value="CEPT76_peptidase"/>
    <property type="match status" value="1"/>
</dbReference>
<dbReference type="GO" id="GO:1904491">
    <property type="term" value="P:protein localization to ciliary transition zone"/>
    <property type="evidence" value="ECO:0007669"/>
    <property type="project" value="TreeGrafter"/>
</dbReference>
<feature type="domain" description="CC2D2A N-terminal C2" evidence="4">
    <location>
        <begin position="637"/>
        <end position="807"/>
    </location>
</feature>
<dbReference type="EMBL" id="CAXIEN010000066">
    <property type="protein sequence ID" value="CAL1273300.1"/>
    <property type="molecule type" value="Genomic_DNA"/>
</dbReference>
<dbReference type="InterPro" id="IPR052434">
    <property type="entry name" value="Tectonic-like_complex_comp"/>
</dbReference>
<dbReference type="InterPro" id="IPR028928">
    <property type="entry name" value="CC2D2AN-C2"/>
</dbReference>
<dbReference type="Pfam" id="PF17661">
    <property type="entry name" value="DUF5523"/>
    <property type="match status" value="1"/>
</dbReference>
<reference evidence="8 9" key="1">
    <citation type="submission" date="2024-04" db="EMBL/GenBank/DDBJ databases">
        <authorList>
            <person name="Rising A."/>
            <person name="Reimegard J."/>
            <person name="Sonavane S."/>
            <person name="Akerstrom W."/>
            <person name="Nylinder S."/>
            <person name="Hedman E."/>
            <person name="Kallberg Y."/>
        </authorList>
    </citation>
    <scope>NUCLEOTIDE SEQUENCE [LARGE SCALE GENOMIC DNA]</scope>
</reference>
<accession>A0AAV1ZNQ2</accession>
<dbReference type="GO" id="GO:0035869">
    <property type="term" value="C:ciliary transition zone"/>
    <property type="evidence" value="ECO:0007669"/>
    <property type="project" value="TreeGrafter"/>
</dbReference>